<protein>
    <submittedName>
        <fullName evidence="2">Uncharacterized protein</fullName>
    </submittedName>
</protein>
<dbReference type="EMBL" id="BAABBP010000016">
    <property type="protein sequence ID" value="GAA3996240.1"/>
    <property type="molecule type" value="Genomic_DNA"/>
</dbReference>
<dbReference type="Proteomes" id="UP001501627">
    <property type="component" value="Unassembled WGS sequence"/>
</dbReference>
<accession>A0ABP7REA4</accession>
<gene>
    <name evidence="2" type="ORF">GCM10022279_19850</name>
</gene>
<comment type="caution">
    <text evidence="2">The sequence shown here is derived from an EMBL/GenBank/DDBJ whole genome shotgun (WGS) entry which is preliminary data.</text>
</comment>
<evidence type="ECO:0000256" key="1">
    <source>
        <dbReference type="SAM" id="Phobius"/>
    </source>
</evidence>
<keyword evidence="3" id="KW-1185">Reference proteome</keyword>
<keyword evidence="1" id="KW-0472">Membrane</keyword>
<reference evidence="3" key="1">
    <citation type="journal article" date="2019" name="Int. J. Syst. Evol. Microbiol.">
        <title>The Global Catalogue of Microorganisms (GCM) 10K type strain sequencing project: providing services to taxonomists for standard genome sequencing and annotation.</title>
        <authorList>
            <consortium name="The Broad Institute Genomics Platform"/>
            <consortium name="The Broad Institute Genome Sequencing Center for Infectious Disease"/>
            <person name="Wu L."/>
            <person name="Ma J."/>
        </authorList>
    </citation>
    <scope>NUCLEOTIDE SEQUENCE [LARGE SCALE GENOMIC DNA]</scope>
    <source>
        <strain evidence="3">JCM 17561</strain>
    </source>
</reference>
<feature type="transmembrane region" description="Helical" evidence="1">
    <location>
        <begin position="92"/>
        <end position="113"/>
    </location>
</feature>
<organism evidence="2 3">
    <name type="scientific">Comamonas faecalis</name>
    <dbReference type="NCBI Taxonomy" id="1387849"/>
    <lineage>
        <taxon>Bacteria</taxon>
        <taxon>Pseudomonadati</taxon>
        <taxon>Pseudomonadota</taxon>
        <taxon>Betaproteobacteria</taxon>
        <taxon>Burkholderiales</taxon>
        <taxon>Comamonadaceae</taxon>
        <taxon>Comamonas</taxon>
    </lineage>
</organism>
<name>A0ABP7REA4_9BURK</name>
<dbReference type="RefSeq" id="WP_103046210.1">
    <property type="nucleotide sequence ID" value="NZ_BAABBP010000016.1"/>
</dbReference>
<evidence type="ECO:0000313" key="2">
    <source>
        <dbReference type="EMBL" id="GAA3996240.1"/>
    </source>
</evidence>
<keyword evidence="1" id="KW-1133">Transmembrane helix</keyword>
<feature type="transmembrane region" description="Helical" evidence="1">
    <location>
        <begin position="20"/>
        <end position="39"/>
    </location>
</feature>
<evidence type="ECO:0000313" key="3">
    <source>
        <dbReference type="Proteomes" id="UP001501627"/>
    </source>
</evidence>
<keyword evidence="1" id="KW-0812">Transmembrane</keyword>
<proteinExistence type="predicted"/>
<feature type="transmembrane region" description="Helical" evidence="1">
    <location>
        <begin position="61"/>
        <end position="80"/>
    </location>
</feature>
<sequence length="209" mass="22017">MAGASALGAAGEARSRRTAWLLFAPLAAVVGLRWVLTWLDDRASAPPAWPLRVFAGAQDPWAWLAPTAAVLLVLAAVLLLARLAWRSGARRAVLRCAAAAWLLLCLAACGAQLQRHLNQARLQPQPPVAAQVLGTHFQPPSLRSTGGTLLVLRVDGLAAPQQVLVDAPAAAGLQVGQPLRLAWARGRWQGRFVTGWQVDAAPAPAAPRG</sequence>